<gene>
    <name evidence="2" type="ORF">DICVIV_09950</name>
</gene>
<keyword evidence="1" id="KW-0812">Transmembrane</keyword>
<evidence type="ECO:0000313" key="2">
    <source>
        <dbReference type="EMBL" id="KJH44020.1"/>
    </source>
</evidence>
<feature type="non-terminal residue" evidence="2">
    <location>
        <position position="1"/>
    </location>
</feature>
<reference evidence="3" key="2">
    <citation type="journal article" date="2016" name="Sci. Rep.">
        <title>Dictyocaulus viviparus genome, variome and transcriptome elucidate lungworm biology and support future intervention.</title>
        <authorList>
            <person name="McNulty S.N."/>
            <person name="Strube C."/>
            <person name="Rosa B.A."/>
            <person name="Martin J.C."/>
            <person name="Tyagi R."/>
            <person name="Choi Y.J."/>
            <person name="Wang Q."/>
            <person name="Hallsworth Pepin K."/>
            <person name="Zhang X."/>
            <person name="Ozersky P."/>
            <person name="Wilson R.K."/>
            <person name="Sternberg P.W."/>
            <person name="Gasser R.B."/>
            <person name="Mitreva M."/>
        </authorList>
    </citation>
    <scope>NUCLEOTIDE SEQUENCE [LARGE SCALE GENOMIC DNA]</scope>
    <source>
        <strain evidence="3">HannoverDv2000</strain>
    </source>
</reference>
<dbReference type="EMBL" id="KN716506">
    <property type="protein sequence ID" value="KJH44020.1"/>
    <property type="molecule type" value="Genomic_DNA"/>
</dbReference>
<protein>
    <submittedName>
        <fullName evidence="2">Uncharacterized protein</fullName>
    </submittedName>
</protein>
<accession>A0A0D8XH73</accession>
<keyword evidence="1" id="KW-1133">Transmembrane helix</keyword>
<sequence>SSFIQSQERIGLFFFGAIYLHYSDAPDDIRLISLFVVSLVCTILIIVDGILPLKAKFSKMFCKKKPMASPSSGVKASNPFLEKRCFRVVQSSFTIRMQVKFQKDSSVTLEMIHQFLDMIEVGASQFMA</sequence>
<dbReference type="Proteomes" id="UP000053766">
    <property type="component" value="Unassembled WGS sequence"/>
</dbReference>
<evidence type="ECO:0000313" key="3">
    <source>
        <dbReference type="Proteomes" id="UP000053766"/>
    </source>
</evidence>
<organism evidence="2 3">
    <name type="scientific">Dictyocaulus viviparus</name>
    <name type="common">Bovine lungworm</name>
    <dbReference type="NCBI Taxonomy" id="29172"/>
    <lineage>
        <taxon>Eukaryota</taxon>
        <taxon>Metazoa</taxon>
        <taxon>Ecdysozoa</taxon>
        <taxon>Nematoda</taxon>
        <taxon>Chromadorea</taxon>
        <taxon>Rhabditida</taxon>
        <taxon>Rhabditina</taxon>
        <taxon>Rhabditomorpha</taxon>
        <taxon>Strongyloidea</taxon>
        <taxon>Metastrongylidae</taxon>
        <taxon>Dictyocaulus</taxon>
    </lineage>
</organism>
<feature type="transmembrane region" description="Helical" evidence="1">
    <location>
        <begin position="29"/>
        <end position="51"/>
    </location>
</feature>
<keyword evidence="3" id="KW-1185">Reference proteome</keyword>
<name>A0A0D8XH73_DICVI</name>
<dbReference type="OrthoDB" id="10613472at2759"/>
<keyword evidence="1" id="KW-0472">Membrane</keyword>
<reference evidence="2 3" key="1">
    <citation type="submission" date="2013-11" db="EMBL/GenBank/DDBJ databases">
        <title>Draft genome of the bovine lungworm Dictyocaulus viviparus.</title>
        <authorList>
            <person name="Mitreva M."/>
        </authorList>
    </citation>
    <scope>NUCLEOTIDE SEQUENCE [LARGE SCALE GENOMIC DNA]</scope>
    <source>
        <strain evidence="2 3">HannoverDv2000</strain>
    </source>
</reference>
<proteinExistence type="predicted"/>
<dbReference type="AlphaFoldDB" id="A0A0D8XH73"/>
<evidence type="ECO:0000256" key="1">
    <source>
        <dbReference type="SAM" id="Phobius"/>
    </source>
</evidence>